<dbReference type="FunFam" id="3.40.50.2300:FF:000574">
    <property type="entry name" value="Response regulator PleD"/>
    <property type="match status" value="1"/>
</dbReference>
<protein>
    <recommendedName>
        <fullName evidence="1">diguanylate cyclase</fullName>
        <ecNumber evidence="1">2.7.7.65</ecNumber>
    </recommendedName>
</protein>
<dbReference type="PANTHER" id="PTHR45138:SF9">
    <property type="entry name" value="DIGUANYLATE CYCLASE DGCM-RELATED"/>
    <property type="match status" value="1"/>
</dbReference>
<dbReference type="NCBIfam" id="TIGR00254">
    <property type="entry name" value="GGDEF"/>
    <property type="match status" value="1"/>
</dbReference>
<dbReference type="SUPFAM" id="SSF52172">
    <property type="entry name" value="CheY-like"/>
    <property type="match status" value="2"/>
</dbReference>
<dbReference type="InterPro" id="IPR000160">
    <property type="entry name" value="GGDEF_dom"/>
</dbReference>
<dbReference type="Gene3D" id="3.40.50.2300">
    <property type="match status" value="2"/>
</dbReference>
<dbReference type="GO" id="GO:0043709">
    <property type="term" value="P:cell adhesion involved in single-species biofilm formation"/>
    <property type="evidence" value="ECO:0007669"/>
    <property type="project" value="TreeGrafter"/>
</dbReference>
<dbReference type="FunFam" id="3.30.70.270:FF:000001">
    <property type="entry name" value="Diguanylate cyclase domain protein"/>
    <property type="match status" value="1"/>
</dbReference>
<dbReference type="InterPro" id="IPR050469">
    <property type="entry name" value="Diguanylate_Cyclase"/>
</dbReference>
<dbReference type="PROSITE" id="PS50110">
    <property type="entry name" value="RESPONSE_REGULATORY"/>
    <property type="match status" value="2"/>
</dbReference>
<dbReference type="InterPro" id="IPR001789">
    <property type="entry name" value="Sig_transdc_resp-reg_receiver"/>
</dbReference>
<gene>
    <name evidence="6" type="primary">pleD</name>
</gene>
<dbReference type="CDD" id="cd17538">
    <property type="entry name" value="REC_D1_PleD-like"/>
    <property type="match status" value="1"/>
</dbReference>
<evidence type="ECO:0000259" key="5">
    <source>
        <dbReference type="PROSITE" id="PS50887"/>
    </source>
</evidence>
<evidence type="ECO:0000313" key="6">
    <source>
        <dbReference type="EMBL" id="BBA73130.1"/>
    </source>
</evidence>
<dbReference type="InterPro" id="IPR029787">
    <property type="entry name" value="Nucleotide_cyclase"/>
</dbReference>
<evidence type="ECO:0000256" key="1">
    <source>
        <dbReference type="ARBA" id="ARBA00012528"/>
    </source>
</evidence>
<name>A0A292GPI3_9HYPH</name>
<dbReference type="PANTHER" id="PTHR45138">
    <property type="entry name" value="REGULATORY COMPONENTS OF SENSORY TRANSDUCTION SYSTEM"/>
    <property type="match status" value="1"/>
</dbReference>
<feature type="modified residue" description="4-aspartylphosphate" evidence="3">
    <location>
        <position position="53"/>
    </location>
</feature>
<organism evidence="6">
    <name type="scientific">Ochrobactrum sp. PW1</name>
    <dbReference type="NCBI Taxonomy" id="1882222"/>
    <lineage>
        <taxon>Bacteria</taxon>
        <taxon>Pseudomonadati</taxon>
        <taxon>Pseudomonadota</taxon>
        <taxon>Alphaproteobacteria</taxon>
        <taxon>Hyphomicrobiales</taxon>
        <taxon>Brucellaceae</taxon>
        <taxon>Brucella/Ochrobactrum group</taxon>
        <taxon>Ochrobactrum</taxon>
    </lineage>
</organism>
<comment type="catalytic activity">
    <reaction evidence="2">
        <text>2 GTP = 3',3'-c-di-GMP + 2 diphosphate</text>
        <dbReference type="Rhea" id="RHEA:24898"/>
        <dbReference type="ChEBI" id="CHEBI:33019"/>
        <dbReference type="ChEBI" id="CHEBI:37565"/>
        <dbReference type="ChEBI" id="CHEBI:58805"/>
        <dbReference type="EC" id="2.7.7.65"/>
    </reaction>
</comment>
<sequence>MTARILVVDDVDSNVKLLEARLLSEYYEVVTAHSGPEAIEICLGGQIDVVLLDILMPDMDGFEVCRRLKDDPRTSNIPVVVVTSLDGAEDKIRGLEAGADDFLSKPVSDLQLMSRVKSLARLKLVSDELFQRTGTVADAEVETLLASKMGGNYADKDEVARILIVDEDELAAARLRLILGETYRVDVASDANTALIRAIDTDYDSIVVSANFTYYDPLRLCSQLRTIERTRLVPIILVVREDEGALVVRALELGVNDYLMRPLEKLELFARLRTQIKRKCYNDLLRQSLNRTITMAVTDSLTGLHNRRYLDTHMPVLLTRAMGRERPLSVIMLDFDHFKRINDQFGHDAGDDVLREFAARLRKNIRGMDLLCRYGGEEFVVVLPDSDVEAARAVAERIRTAVSEAPFSVANGKHKVNLTVSMGIAGLRLIGDSAEALFSRTDAALYQAKKGGRNRIVSSAA</sequence>
<reference evidence="6" key="1">
    <citation type="submission" date="2016-07" db="EMBL/GenBank/DDBJ databases">
        <title>Genomics reveals synergistic degradation of pyrene by five bacteria in a mangrove sediment-derived bacterial consortium.</title>
        <authorList>
            <person name="Wanapaisan P."/>
            <person name="Vejarano F."/>
            <person name="Chakraborty J."/>
            <person name="Shintani M."/>
            <person name="Muangchinda C."/>
            <person name="Laothamteep N."/>
            <person name="Suzuki-Minakuchi C."/>
            <person name="Inoue K."/>
            <person name="Nojiri H."/>
            <person name="Pinyakong O."/>
        </authorList>
    </citation>
    <scope>NUCLEOTIDE SEQUENCE</scope>
    <source>
        <strain evidence="6">PW1</strain>
    </source>
</reference>
<proteinExistence type="predicted"/>
<dbReference type="AlphaFoldDB" id="A0A292GPI3"/>
<dbReference type="InterPro" id="IPR011006">
    <property type="entry name" value="CheY-like_superfamily"/>
</dbReference>
<dbReference type="Pfam" id="PF00990">
    <property type="entry name" value="GGDEF"/>
    <property type="match status" value="1"/>
</dbReference>
<dbReference type="CDD" id="cd01949">
    <property type="entry name" value="GGDEF"/>
    <property type="match status" value="1"/>
</dbReference>
<dbReference type="EC" id="2.7.7.65" evidence="1"/>
<dbReference type="InterPro" id="IPR043128">
    <property type="entry name" value="Rev_trsase/Diguanyl_cyclase"/>
</dbReference>
<dbReference type="SMART" id="SM00448">
    <property type="entry name" value="REC"/>
    <property type="match status" value="2"/>
</dbReference>
<dbReference type="SMART" id="SM00267">
    <property type="entry name" value="GGDEF"/>
    <property type="match status" value="1"/>
</dbReference>
<dbReference type="NCBIfam" id="NF007135">
    <property type="entry name" value="PRK09581.1"/>
    <property type="match status" value="1"/>
</dbReference>
<accession>A0A292GPI3</accession>
<dbReference type="SUPFAM" id="SSF55073">
    <property type="entry name" value="Nucleotide cyclase"/>
    <property type="match status" value="1"/>
</dbReference>
<dbReference type="GO" id="GO:0052621">
    <property type="term" value="F:diguanylate cyclase activity"/>
    <property type="evidence" value="ECO:0007669"/>
    <property type="project" value="UniProtKB-EC"/>
</dbReference>
<dbReference type="PROSITE" id="PS50887">
    <property type="entry name" value="GGDEF"/>
    <property type="match status" value="1"/>
</dbReference>
<evidence type="ECO:0000256" key="2">
    <source>
        <dbReference type="ARBA" id="ARBA00034247"/>
    </source>
</evidence>
<comment type="caution">
    <text evidence="3">Lacks conserved residue(s) required for the propagation of feature annotation.</text>
</comment>
<keyword evidence="3" id="KW-0597">Phosphoprotein</keyword>
<feature type="domain" description="Response regulatory" evidence="4">
    <location>
        <begin position="161"/>
        <end position="276"/>
    </location>
</feature>
<evidence type="ECO:0000256" key="3">
    <source>
        <dbReference type="PROSITE-ProRule" id="PRU00169"/>
    </source>
</evidence>
<dbReference type="GO" id="GO:0005886">
    <property type="term" value="C:plasma membrane"/>
    <property type="evidence" value="ECO:0007669"/>
    <property type="project" value="TreeGrafter"/>
</dbReference>
<evidence type="ECO:0000259" key="4">
    <source>
        <dbReference type="PROSITE" id="PS50110"/>
    </source>
</evidence>
<dbReference type="Gene3D" id="3.30.70.270">
    <property type="match status" value="1"/>
</dbReference>
<feature type="domain" description="GGDEF" evidence="5">
    <location>
        <begin position="326"/>
        <end position="461"/>
    </location>
</feature>
<dbReference type="EMBL" id="LC171366">
    <property type="protein sequence ID" value="BBA73130.1"/>
    <property type="molecule type" value="Genomic_DNA"/>
</dbReference>
<dbReference type="GO" id="GO:1902201">
    <property type="term" value="P:negative regulation of bacterial-type flagellum-dependent cell motility"/>
    <property type="evidence" value="ECO:0007669"/>
    <property type="project" value="TreeGrafter"/>
</dbReference>
<dbReference type="Pfam" id="PF00072">
    <property type="entry name" value="Response_reg"/>
    <property type="match status" value="2"/>
</dbReference>
<dbReference type="GO" id="GO:0000160">
    <property type="term" value="P:phosphorelay signal transduction system"/>
    <property type="evidence" value="ECO:0007669"/>
    <property type="project" value="InterPro"/>
</dbReference>
<feature type="domain" description="Response regulatory" evidence="4">
    <location>
        <begin position="4"/>
        <end position="120"/>
    </location>
</feature>